<dbReference type="Gene3D" id="3.40.630.30">
    <property type="match status" value="1"/>
</dbReference>
<comment type="caution">
    <text evidence="2">The sequence shown here is derived from an EMBL/GenBank/DDBJ whole genome shotgun (WGS) entry which is preliminary data.</text>
</comment>
<gene>
    <name evidence="2" type="ORF">SDC9_106476</name>
</gene>
<accession>A0A645B2E8</accession>
<sequence length="160" mass="18544">MLIWRKYDTYNGEVESWLKDYAVKRFLNIDCFWDYYSAIISGVNDIYDSQGNLELGYIQGKNYFVYLIYDDDLPVGLIEIYNPLCICTVIIAPEHRNKGVGEAVLRELITHTPNYIPNPEGQLSAVIENSNIASIKLFTKVGFIEKNEVDRDNKCYILRK</sequence>
<dbReference type="CDD" id="cd04301">
    <property type="entry name" value="NAT_SF"/>
    <property type="match status" value="1"/>
</dbReference>
<dbReference type="PROSITE" id="PS51186">
    <property type="entry name" value="GNAT"/>
    <property type="match status" value="1"/>
</dbReference>
<protein>
    <recommendedName>
        <fullName evidence="1">N-acetyltransferase domain-containing protein</fullName>
    </recommendedName>
</protein>
<dbReference type="InterPro" id="IPR000182">
    <property type="entry name" value="GNAT_dom"/>
</dbReference>
<dbReference type="AlphaFoldDB" id="A0A645B2E8"/>
<feature type="domain" description="N-acetyltransferase" evidence="1">
    <location>
        <begin position="27"/>
        <end position="160"/>
    </location>
</feature>
<reference evidence="2" key="1">
    <citation type="submission" date="2019-08" db="EMBL/GenBank/DDBJ databases">
        <authorList>
            <person name="Kucharzyk K."/>
            <person name="Murdoch R.W."/>
            <person name="Higgins S."/>
            <person name="Loffler F."/>
        </authorList>
    </citation>
    <scope>NUCLEOTIDE SEQUENCE</scope>
</reference>
<dbReference type="Pfam" id="PF13673">
    <property type="entry name" value="Acetyltransf_10"/>
    <property type="match status" value="1"/>
</dbReference>
<evidence type="ECO:0000259" key="1">
    <source>
        <dbReference type="PROSITE" id="PS51186"/>
    </source>
</evidence>
<name>A0A645B2E8_9ZZZZ</name>
<dbReference type="SUPFAM" id="SSF55729">
    <property type="entry name" value="Acyl-CoA N-acyltransferases (Nat)"/>
    <property type="match status" value="1"/>
</dbReference>
<evidence type="ECO:0000313" key="2">
    <source>
        <dbReference type="EMBL" id="MPM59630.1"/>
    </source>
</evidence>
<dbReference type="EMBL" id="VSSQ01017381">
    <property type="protein sequence ID" value="MPM59630.1"/>
    <property type="molecule type" value="Genomic_DNA"/>
</dbReference>
<dbReference type="GO" id="GO:0016747">
    <property type="term" value="F:acyltransferase activity, transferring groups other than amino-acyl groups"/>
    <property type="evidence" value="ECO:0007669"/>
    <property type="project" value="InterPro"/>
</dbReference>
<proteinExistence type="predicted"/>
<dbReference type="InterPro" id="IPR016181">
    <property type="entry name" value="Acyl_CoA_acyltransferase"/>
</dbReference>
<organism evidence="2">
    <name type="scientific">bioreactor metagenome</name>
    <dbReference type="NCBI Taxonomy" id="1076179"/>
    <lineage>
        <taxon>unclassified sequences</taxon>
        <taxon>metagenomes</taxon>
        <taxon>ecological metagenomes</taxon>
    </lineage>
</organism>